<dbReference type="PANTHER" id="PTHR28004:SF2">
    <property type="entry name" value="D-SERINE DEHYDRATASE"/>
    <property type="match status" value="1"/>
</dbReference>
<evidence type="ECO:0000256" key="2">
    <source>
        <dbReference type="ARBA" id="ARBA00023239"/>
    </source>
</evidence>
<evidence type="ECO:0000256" key="1">
    <source>
        <dbReference type="ARBA" id="ARBA00005323"/>
    </source>
</evidence>
<name>A0A428MDQ7_9BACT</name>
<dbReference type="InterPro" id="IPR026956">
    <property type="entry name" value="D-ser_dehydrat-like_dom"/>
</dbReference>
<evidence type="ECO:0000313" key="4">
    <source>
        <dbReference type="EMBL" id="RSL15008.1"/>
    </source>
</evidence>
<dbReference type="InterPro" id="IPR051466">
    <property type="entry name" value="D-amino_acid_metab_enzyme"/>
</dbReference>
<reference evidence="4 5" key="1">
    <citation type="submission" date="2018-12" db="EMBL/GenBank/DDBJ databases">
        <title>Sequencing of bacterial isolates from soil warming experiment in Harvard Forest, Massachusetts, USA.</title>
        <authorList>
            <person name="Deangelis K."/>
        </authorList>
    </citation>
    <scope>NUCLEOTIDE SEQUENCE [LARGE SCALE GENOMIC DNA]</scope>
    <source>
        <strain evidence="4 5">EB153</strain>
    </source>
</reference>
<evidence type="ECO:0000259" key="3">
    <source>
        <dbReference type="SMART" id="SM01119"/>
    </source>
</evidence>
<dbReference type="PANTHER" id="PTHR28004">
    <property type="entry name" value="ZGC:162816-RELATED"/>
    <property type="match status" value="1"/>
</dbReference>
<comment type="similarity">
    <text evidence="1">Belongs to the DSD1 family.</text>
</comment>
<keyword evidence="2" id="KW-0456">Lyase</keyword>
<dbReference type="GO" id="GO:0036088">
    <property type="term" value="P:D-serine catabolic process"/>
    <property type="evidence" value="ECO:0007669"/>
    <property type="project" value="TreeGrafter"/>
</dbReference>
<dbReference type="InterPro" id="IPR001608">
    <property type="entry name" value="Ala_racemase_N"/>
</dbReference>
<dbReference type="OrthoDB" id="9788869at2"/>
<organism evidence="4 5">
    <name type="scientific">Edaphobacter aggregans</name>
    <dbReference type="NCBI Taxonomy" id="570835"/>
    <lineage>
        <taxon>Bacteria</taxon>
        <taxon>Pseudomonadati</taxon>
        <taxon>Acidobacteriota</taxon>
        <taxon>Terriglobia</taxon>
        <taxon>Terriglobales</taxon>
        <taxon>Acidobacteriaceae</taxon>
        <taxon>Edaphobacter</taxon>
    </lineage>
</organism>
<dbReference type="SUPFAM" id="SSF51419">
    <property type="entry name" value="PLP-binding barrel"/>
    <property type="match status" value="1"/>
</dbReference>
<feature type="domain" description="D-serine dehydratase-like" evidence="3">
    <location>
        <begin position="281"/>
        <end position="371"/>
    </location>
</feature>
<dbReference type="AlphaFoldDB" id="A0A428MDQ7"/>
<dbReference type="InterPro" id="IPR029066">
    <property type="entry name" value="PLP-binding_barrel"/>
</dbReference>
<comment type="caution">
    <text evidence="4">The sequence shown here is derived from an EMBL/GenBank/DDBJ whole genome shotgun (WGS) entry which is preliminary data.</text>
</comment>
<dbReference type="EMBL" id="RSDW01000001">
    <property type="protein sequence ID" value="RSL15008.1"/>
    <property type="molecule type" value="Genomic_DNA"/>
</dbReference>
<dbReference type="Gene3D" id="2.40.37.20">
    <property type="entry name" value="D-serine dehydratase-like domain"/>
    <property type="match status" value="1"/>
</dbReference>
<protein>
    <submittedName>
        <fullName evidence="4">D-serine deaminase-like pyridoxal phosphate-dependent protein</fullName>
    </submittedName>
</protein>
<dbReference type="Gene3D" id="3.20.20.10">
    <property type="entry name" value="Alanine racemase"/>
    <property type="match status" value="1"/>
</dbReference>
<dbReference type="RefSeq" id="WP_125483803.1">
    <property type="nucleotide sequence ID" value="NZ_RSDW01000001.1"/>
</dbReference>
<gene>
    <name evidence="4" type="ORF">EDE15_0479</name>
</gene>
<accession>A0A428MDQ7</accession>
<dbReference type="Pfam" id="PF01168">
    <property type="entry name" value="Ala_racemase_N"/>
    <property type="match status" value="1"/>
</dbReference>
<evidence type="ECO:0000313" key="5">
    <source>
        <dbReference type="Proteomes" id="UP000269669"/>
    </source>
</evidence>
<sequence length="387" mass="41112">MQEVAISQHLGGPNARLVGKPCSLPELTTPALVLDLETFERNIRAYQHQVNLHGLQARPHAKSHKCAEIAQRQIAAGAVGVCAASLHEAEALVRHGINNILITSPVIGAGKLDRLLQLLDHGVSVAVVVDDQERAASMAAAAHQSGHVLDVLIDVDLGMGRTGVSNIESALQLVNVVCDAEGISYRGIQAYSGSVQHIEDFAARDRIYTGQLRFLSGLIAALDKRGLKPATVSGGGTGTLALDCREGILTEHQAGSYIFMDVEYGAVTLRANDDDARFATSLFLHSTVISKNVPGTATIDAGLKSFATDGPLPRVSNGAPAGTTYAFFGDEHGRLTFPTPTHSLPLGSIVAFVTPHCDPTVNLHDYLHIVRNDTIVDIWQIVGRGVL</sequence>
<keyword evidence="5" id="KW-1185">Reference proteome</keyword>
<dbReference type="Proteomes" id="UP000269669">
    <property type="component" value="Unassembled WGS sequence"/>
</dbReference>
<dbReference type="GO" id="GO:0008721">
    <property type="term" value="F:D-serine ammonia-lyase activity"/>
    <property type="evidence" value="ECO:0007669"/>
    <property type="project" value="TreeGrafter"/>
</dbReference>
<proteinExistence type="inferred from homology"/>
<dbReference type="InterPro" id="IPR042208">
    <property type="entry name" value="D-ser_dehydrat-like_sf"/>
</dbReference>
<dbReference type="SMART" id="SM01119">
    <property type="entry name" value="D-ser_dehydrat"/>
    <property type="match status" value="1"/>
</dbReference>
<dbReference type="Pfam" id="PF14031">
    <property type="entry name" value="D-ser_dehydrat"/>
    <property type="match status" value="1"/>
</dbReference>